<organism evidence="1 2">
    <name type="scientific">Candidatus Fischerbacteria bacterium RBG_13_37_8</name>
    <dbReference type="NCBI Taxonomy" id="1817863"/>
    <lineage>
        <taxon>Bacteria</taxon>
        <taxon>Candidatus Fischeribacteriota</taxon>
    </lineage>
</organism>
<evidence type="ECO:0000313" key="1">
    <source>
        <dbReference type="EMBL" id="OGF67992.1"/>
    </source>
</evidence>
<name>A0A1F5VX18_9BACT</name>
<comment type="caution">
    <text evidence="1">The sequence shown here is derived from an EMBL/GenBank/DDBJ whole genome shotgun (WGS) entry which is preliminary data.</text>
</comment>
<dbReference type="AlphaFoldDB" id="A0A1F5VX18"/>
<reference evidence="1 2" key="1">
    <citation type="journal article" date="2016" name="Nat. Commun.">
        <title>Thousands of microbial genomes shed light on interconnected biogeochemical processes in an aquifer system.</title>
        <authorList>
            <person name="Anantharaman K."/>
            <person name="Brown C.T."/>
            <person name="Hug L.A."/>
            <person name="Sharon I."/>
            <person name="Castelle C.J."/>
            <person name="Probst A.J."/>
            <person name="Thomas B.C."/>
            <person name="Singh A."/>
            <person name="Wilkins M.J."/>
            <person name="Karaoz U."/>
            <person name="Brodie E.L."/>
            <person name="Williams K.H."/>
            <person name="Hubbard S.S."/>
            <person name="Banfield J.F."/>
        </authorList>
    </citation>
    <scope>NUCLEOTIDE SEQUENCE [LARGE SCALE GENOMIC DNA]</scope>
</reference>
<dbReference type="Proteomes" id="UP000178943">
    <property type="component" value="Unassembled WGS sequence"/>
</dbReference>
<accession>A0A1F5VX18</accession>
<protein>
    <submittedName>
        <fullName evidence="1">Uncharacterized protein</fullName>
    </submittedName>
</protein>
<sequence>MCYCENSYLYDNIFSIGGNITYQHRVDDYFSNSYSNQMKSSRSGLSLFVEGPVYTNQLGVFKIGLDLTNANNKGSLFTSDKYFINGFNVWSLMFRKTRFPLYFYYARNKGDYKGDRFGKYENQSENLIIRGKYILSRKDEFSFYVTKYSASYTNSNFTPKDNSIGILWNHKFKNIDIIQGGRLKIVEKGKSQLWAGYNYYDRNLSYASNYYSLARNLLGIFTPAAEKRHHFFVNSYNEFRSMQIYSQINYLTSGDDNIYFARFSSGFPLFSNTKSSVSIAYNLSDFSQYQNKYLDTEWRTNTSRNGIFSYITSNLYVTLRENNTDNSQYNLKAFYYNLNSDLTFNNKLKGNAFIYASRYQSTLSLAESPNYSTFGAGITLNYALSNRTDLLFEYSASIGSIFPGDNVLINTAGIGVNTRLNNKLNFSVAYSKQFSPGNSAYNGSIAKLYLQGVLNRYITYFSMNNYLQSKTYFILRNIAPRQFNSYNQINIRFNRHYMFFSGINYYIYDNPEYVTEALHIYHGSYFNINKYLNISDTIFYGKSKPFQGTNYGFDVAANFYYARITFSAGYRYVKNEQSNISAFGNKGYYFRINRAFNLSWL</sequence>
<proteinExistence type="predicted"/>
<evidence type="ECO:0000313" key="2">
    <source>
        <dbReference type="Proteomes" id="UP000178943"/>
    </source>
</evidence>
<gene>
    <name evidence="1" type="ORF">A2Y62_22150</name>
</gene>
<dbReference type="EMBL" id="MFGW01000036">
    <property type="protein sequence ID" value="OGF67992.1"/>
    <property type="molecule type" value="Genomic_DNA"/>
</dbReference>